<protein>
    <submittedName>
        <fullName evidence="2">Uncharacterized protein</fullName>
    </submittedName>
</protein>
<name>A0A0A8YHB1_ARUDO</name>
<feature type="compositionally biased region" description="Polar residues" evidence="1">
    <location>
        <begin position="1"/>
        <end position="12"/>
    </location>
</feature>
<accession>A0A0A8YHB1</accession>
<organism evidence="2">
    <name type="scientific">Arundo donax</name>
    <name type="common">Giant reed</name>
    <name type="synonym">Donax arundinaceus</name>
    <dbReference type="NCBI Taxonomy" id="35708"/>
    <lineage>
        <taxon>Eukaryota</taxon>
        <taxon>Viridiplantae</taxon>
        <taxon>Streptophyta</taxon>
        <taxon>Embryophyta</taxon>
        <taxon>Tracheophyta</taxon>
        <taxon>Spermatophyta</taxon>
        <taxon>Magnoliopsida</taxon>
        <taxon>Liliopsida</taxon>
        <taxon>Poales</taxon>
        <taxon>Poaceae</taxon>
        <taxon>PACMAD clade</taxon>
        <taxon>Arundinoideae</taxon>
        <taxon>Arundineae</taxon>
        <taxon>Arundo</taxon>
    </lineage>
</organism>
<dbReference type="EMBL" id="GBRH01273100">
    <property type="protein sequence ID" value="JAD24795.1"/>
    <property type="molecule type" value="Transcribed_RNA"/>
</dbReference>
<evidence type="ECO:0000256" key="1">
    <source>
        <dbReference type="SAM" id="MobiDB-lite"/>
    </source>
</evidence>
<reference evidence="2" key="2">
    <citation type="journal article" date="2015" name="Data Brief">
        <title>Shoot transcriptome of the giant reed, Arundo donax.</title>
        <authorList>
            <person name="Barrero R.A."/>
            <person name="Guerrero F.D."/>
            <person name="Moolhuijzen P."/>
            <person name="Goolsby J.A."/>
            <person name="Tidwell J."/>
            <person name="Bellgard S.E."/>
            <person name="Bellgard M.I."/>
        </authorList>
    </citation>
    <scope>NUCLEOTIDE SEQUENCE</scope>
    <source>
        <tissue evidence="2">Shoot tissue taken approximately 20 cm above the soil surface</tissue>
    </source>
</reference>
<evidence type="ECO:0000313" key="2">
    <source>
        <dbReference type="EMBL" id="JAD24795.1"/>
    </source>
</evidence>
<dbReference type="AlphaFoldDB" id="A0A0A8YHB1"/>
<feature type="compositionally biased region" description="Basic and acidic residues" evidence="1">
    <location>
        <begin position="13"/>
        <end position="25"/>
    </location>
</feature>
<feature type="region of interest" description="Disordered" evidence="1">
    <location>
        <begin position="1"/>
        <end position="25"/>
    </location>
</feature>
<reference evidence="2" key="1">
    <citation type="submission" date="2014-09" db="EMBL/GenBank/DDBJ databases">
        <authorList>
            <person name="Magalhaes I.L.F."/>
            <person name="Oliveira U."/>
            <person name="Santos F.R."/>
            <person name="Vidigal T.H.D.A."/>
            <person name="Brescovit A.D."/>
            <person name="Santos A.J."/>
        </authorList>
    </citation>
    <scope>NUCLEOTIDE SEQUENCE</scope>
    <source>
        <tissue evidence="2">Shoot tissue taken approximately 20 cm above the soil surface</tissue>
    </source>
</reference>
<proteinExistence type="predicted"/>
<sequence length="25" mass="2907">MFSFTASATNENRNSEHHMYSKMDA</sequence>